<evidence type="ECO:0000256" key="1">
    <source>
        <dbReference type="ARBA" id="ARBA00004651"/>
    </source>
</evidence>
<dbReference type="Pfam" id="PF03520">
    <property type="entry name" value="KCNQ_channel"/>
    <property type="match status" value="1"/>
</dbReference>
<sequence length="275" mass="30821">MESADEGYRMLTNTEKNVVRSIRKIKFFVARRKFKEALRPYDVKDVIEQYSAGHLDMLGRIKILQSRLDRILGRSSAKEDLSPESQVTLSSRIIKIEQKVSNIEAKLNALLNCYLERQPTVYPHNGSRPDCLTAGIRPRQSDCLDVGPTFSCVNPQHRVSDHRPVEPKQQIVSDGKQPPENVEDSTNDGSVEGGNVIRRCMIKSPTEHNLRESSEDATVLRMSASSSCHPKSAAHTNTLPIRRSMKADPIAGRNTRVHFSISNSDQQPTTSVDSE</sequence>
<evidence type="ECO:0000256" key="4">
    <source>
        <dbReference type="ARBA" id="ARBA00022958"/>
    </source>
</evidence>
<dbReference type="AlphaFoldDB" id="A0A1S8X950"/>
<dbReference type="GO" id="GO:0008076">
    <property type="term" value="C:voltage-gated potassium channel complex"/>
    <property type="evidence" value="ECO:0007669"/>
    <property type="project" value="TreeGrafter"/>
</dbReference>
<evidence type="ECO:0000256" key="3">
    <source>
        <dbReference type="ARBA" id="ARBA00022475"/>
    </source>
</evidence>
<evidence type="ECO:0000256" key="2">
    <source>
        <dbReference type="ARBA" id="ARBA00022448"/>
    </source>
</evidence>
<keyword evidence="3" id="KW-0472">Membrane</keyword>
<comment type="catalytic activity">
    <reaction evidence="7">
        <text>K(+)(in) = K(+)(out)</text>
        <dbReference type="Rhea" id="RHEA:29463"/>
        <dbReference type="ChEBI" id="CHEBI:29103"/>
    </reaction>
</comment>
<evidence type="ECO:0000256" key="7">
    <source>
        <dbReference type="ARBA" id="ARBA00034430"/>
    </source>
</evidence>
<gene>
    <name evidence="10" type="ORF">X801_00864</name>
</gene>
<keyword evidence="5" id="KW-0406">Ion transport</keyword>
<feature type="compositionally biased region" description="Polar residues" evidence="8">
    <location>
        <begin position="224"/>
        <end position="239"/>
    </location>
</feature>
<reference evidence="10 11" key="1">
    <citation type="submission" date="2015-03" db="EMBL/GenBank/DDBJ databases">
        <title>Draft genome of the nematode, Opisthorchis viverrini.</title>
        <authorList>
            <person name="Mitreva M."/>
        </authorList>
    </citation>
    <scope>NUCLEOTIDE SEQUENCE [LARGE SCALE GENOMIC DNA]</scope>
    <source>
        <strain evidence="10">Khon Kaen</strain>
    </source>
</reference>
<feature type="domain" description="Potassium channel voltage dependent KCNQ C-terminal" evidence="9">
    <location>
        <begin position="11"/>
        <end position="116"/>
    </location>
</feature>
<evidence type="ECO:0000256" key="6">
    <source>
        <dbReference type="ARBA" id="ARBA00023303"/>
    </source>
</evidence>
<evidence type="ECO:0000259" key="9">
    <source>
        <dbReference type="Pfam" id="PF03520"/>
    </source>
</evidence>
<accession>A0A1S8X950</accession>
<evidence type="ECO:0000256" key="5">
    <source>
        <dbReference type="ARBA" id="ARBA00023065"/>
    </source>
</evidence>
<name>A0A1S8X950_OPIVI</name>
<evidence type="ECO:0000256" key="8">
    <source>
        <dbReference type="SAM" id="MobiDB-lite"/>
    </source>
</evidence>
<dbReference type="InterPro" id="IPR013821">
    <property type="entry name" value="K_chnl_volt-dep_KCNQ_C"/>
</dbReference>
<dbReference type="Gene3D" id="6.10.140.1910">
    <property type="match status" value="1"/>
</dbReference>
<feature type="compositionally biased region" description="Polar residues" evidence="8">
    <location>
        <begin position="260"/>
        <end position="275"/>
    </location>
</feature>
<feature type="region of interest" description="Disordered" evidence="8">
    <location>
        <begin position="156"/>
        <end position="193"/>
    </location>
</feature>
<dbReference type="InterPro" id="IPR003937">
    <property type="entry name" value="K_chnl_volt-dep_KCNQ"/>
</dbReference>
<keyword evidence="3" id="KW-1003">Cell membrane</keyword>
<keyword evidence="11" id="KW-1185">Reference proteome</keyword>
<protein>
    <recommendedName>
        <fullName evidence="9">Potassium channel voltage dependent KCNQ C-terminal domain-containing protein</fullName>
    </recommendedName>
</protein>
<comment type="subcellular location">
    <subcellularLocation>
        <location evidence="1">Cell membrane</location>
        <topology evidence="1">Multi-pass membrane protein</topology>
    </subcellularLocation>
</comment>
<evidence type="ECO:0000313" key="10">
    <source>
        <dbReference type="EMBL" id="OON23229.1"/>
    </source>
</evidence>
<keyword evidence="4" id="KW-0630">Potassium</keyword>
<dbReference type="GO" id="GO:0005249">
    <property type="term" value="F:voltage-gated potassium channel activity"/>
    <property type="evidence" value="ECO:0007669"/>
    <property type="project" value="InterPro"/>
</dbReference>
<evidence type="ECO:0000313" key="11">
    <source>
        <dbReference type="Proteomes" id="UP000243686"/>
    </source>
</evidence>
<keyword evidence="2" id="KW-0813">Transport</keyword>
<organism evidence="10 11">
    <name type="scientific">Opisthorchis viverrini</name>
    <name type="common">Southeast Asian liver fluke</name>
    <dbReference type="NCBI Taxonomy" id="6198"/>
    <lineage>
        <taxon>Eukaryota</taxon>
        <taxon>Metazoa</taxon>
        <taxon>Spiralia</taxon>
        <taxon>Lophotrochozoa</taxon>
        <taxon>Platyhelminthes</taxon>
        <taxon>Trematoda</taxon>
        <taxon>Digenea</taxon>
        <taxon>Opisthorchiida</taxon>
        <taxon>Opisthorchiata</taxon>
        <taxon>Opisthorchiidae</taxon>
        <taxon>Opisthorchis</taxon>
    </lineage>
</organism>
<dbReference type="Proteomes" id="UP000243686">
    <property type="component" value="Unassembled WGS sequence"/>
</dbReference>
<feature type="region of interest" description="Disordered" evidence="8">
    <location>
        <begin position="224"/>
        <end position="275"/>
    </location>
</feature>
<keyword evidence="6" id="KW-0407">Ion channel</keyword>
<proteinExistence type="predicted"/>
<dbReference type="EMBL" id="KV891583">
    <property type="protein sequence ID" value="OON23229.1"/>
    <property type="molecule type" value="Genomic_DNA"/>
</dbReference>
<dbReference type="PANTHER" id="PTHR47735:SF9">
    <property type="entry name" value="POTASSIUM VOLTAGE-GATED CHANNEL SUBFAMILY KQT MEMBER 4-LIKE ISOFORM X1"/>
    <property type="match status" value="1"/>
</dbReference>
<dbReference type="PANTHER" id="PTHR47735">
    <property type="entry name" value="POTASSIUM VOLTAGE-GATED CHANNEL SUBFAMILY KQT MEMBER 4"/>
    <property type="match status" value="1"/>
</dbReference>